<dbReference type="Proteomes" id="UP000059113">
    <property type="component" value="Chromosome"/>
</dbReference>
<keyword evidence="3" id="KW-1185">Reference proteome</keyword>
<evidence type="ECO:0000313" key="2">
    <source>
        <dbReference type="EMBL" id="ANC50353.1"/>
    </source>
</evidence>
<reference evidence="2 3" key="1">
    <citation type="journal article" date="2015" name="Int. J. Syst. Evol. Microbiol.">
        <title>Erythrobacter atlanticus sp. nov., a bacterium from ocean sediment able to degrade polycyclic aromatic hydrocarbons.</title>
        <authorList>
            <person name="Zhuang L."/>
            <person name="Liu Y."/>
            <person name="Wang L."/>
            <person name="Wang W."/>
            <person name="Shao Z."/>
        </authorList>
    </citation>
    <scope>NUCLEOTIDE SEQUENCE [LARGE SCALE GENOMIC DNA]</scope>
    <source>
        <strain evidence="3">s21-N3</strain>
    </source>
</reference>
<reference evidence="3" key="2">
    <citation type="submission" date="2015-04" db="EMBL/GenBank/DDBJ databases">
        <title>The complete genome sequence of Erythrobacter sp. s21-N3.</title>
        <authorList>
            <person name="Zhuang L."/>
            <person name="Liu Y."/>
            <person name="Shao Z."/>
        </authorList>
    </citation>
    <scope>NUCLEOTIDE SEQUENCE [LARGE SCALE GENOMIC DNA]</scope>
    <source>
        <strain evidence="3">s21-N3</strain>
    </source>
</reference>
<organism evidence="2 3">
    <name type="scientific">Aurantiacibacter atlanticus</name>
    <dbReference type="NCBI Taxonomy" id="1648404"/>
    <lineage>
        <taxon>Bacteria</taxon>
        <taxon>Pseudomonadati</taxon>
        <taxon>Pseudomonadota</taxon>
        <taxon>Alphaproteobacteria</taxon>
        <taxon>Sphingomonadales</taxon>
        <taxon>Erythrobacteraceae</taxon>
        <taxon>Aurantiacibacter</taxon>
    </lineage>
</organism>
<accession>A0A168M0H3</accession>
<evidence type="ECO:0000256" key="1">
    <source>
        <dbReference type="SAM" id="MobiDB-lite"/>
    </source>
</evidence>
<protein>
    <submittedName>
        <fullName evidence="2">Uncharacterized protein</fullName>
    </submittedName>
</protein>
<feature type="region of interest" description="Disordered" evidence="1">
    <location>
        <begin position="1"/>
        <end position="45"/>
    </location>
</feature>
<dbReference type="KEGG" id="ery:CP97_14667"/>
<evidence type="ECO:0000313" key="3">
    <source>
        <dbReference type="Proteomes" id="UP000059113"/>
    </source>
</evidence>
<sequence length="45" mass="5190">MTRLPFTKSEAGKFRVPRNTDRKRLATSDMTSQFQPEGWPSRGYG</sequence>
<dbReference type="AlphaFoldDB" id="A0A168M0H3"/>
<feature type="compositionally biased region" description="Basic and acidic residues" evidence="1">
    <location>
        <begin position="10"/>
        <end position="26"/>
    </location>
</feature>
<dbReference type="EMBL" id="CP011310">
    <property type="protein sequence ID" value="ANC50353.1"/>
    <property type="molecule type" value="Genomic_DNA"/>
</dbReference>
<proteinExistence type="predicted"/>
<gene>
    <name evidence="2" type="ORF">CP97_14667</name>
</gene>
<name>A0A168M0H3_9SPHN</name>